<reference evidence="17 18" key="1">
    <citation type="submission" date="2018-06" db="EMBL/GenBank/DDBJ databases">
        <authorList>
            <consortium name="Pathogen Informatics"/>
            <person name="Doyle S."/>
        </authorList>
    </citation>
    <scope>NUCLEOTIDE SEQUENCE [LARGE SCALE GENOMIC DNA]</scope>
    <source>
        <strain evidence="15 17">NCTC1659</strain>
        <strain evidence="16 18">NCTC8540</strain>
    </source>
</reference>
<feature type="domain" description="Carbohydrate kinase PfkB" evidence="14">
    <location>
        <begin position="5"/>
        <end position="307"/>
    </location>
</feature>
<keyword evidence="7 13" id="KW-0547">Nucleotide-binding</keyword>
<dbReference type="GO" id="GO:0046872">
    <property type="term" value="F:metal ion binding"/>
    <property type="evidence" value="ECO:0007669"/>
    <property type="project" value="UniProtKB-KW"/>
</dbReference>
<dbReference type="STRING" id="733.B0186_03535"/>
<feature type="binding site" evidence="13">
    <location>
        <begin position="226"/>
        <end position="231"/>
    </location>
    <ligand>
        <name>ATP</name>
        <dbReference type="ChEBI" id="CHEBI:30616"/>
    </ligand>
</feature>
<evidence type="ECO:0000256" key="11">
    <source>
        <dbReference type="ARBA" id="ARBA00022958"/>
    </source>
</evidence>
<keyword evidence="8 13" id="KW-0418">Kinase</keyword>
<evidence type="ECO:0000256" key="1">
    <source>
        <dbReference type="ARBA" id="ARBA00005380"/>
    </source>
</evidence>
<evidence type="ECO:0000313" key="16">
    <source>
        <dbReference type="EMBL" id="STO67649.1"/>
    </source>
</evidence>
<dbReference type="GO" id="GO:0005524">
    <property type="term" value="F:ATP binding"/>
    <property type="evidence" value="ECO:0007669"/>
    <property type="project" value="UniProtKB-UniRule"/>
</dbReference>
<dbReference type="PANTHER" id="PTHR10584:SF166">
    <property type="entry name" value="RIBOKINASE"/>
    <property type="match status" value="1"/>
</dbReference>
<gene>
    <name evidence="15" type="primary">rbsK_2</name>
    <name evidence="13" type="synonym">rbsK</name>
    <name evidence="16" type="synonym">rbsK_1</name>
    <name evidence="15" type="ORF">NCTC1659_01215</name>
    <name evidence="16" type="ORF">NCTC8540_00111</name>
</gene>
<keyword evidence="6 13" id="KW-0479">Metal-binding</keyword>
<feature type="binding site" evidence="13">
    <location>
        <begin position="40"/>
        <end position="44"/>
    </location>
    <ligand>
        <name>substrate</name>
    </ligand>
</feature>
<dbReference type="HAMAP" id="MF_01987">
    <property type="entry name" value="Ribokinase"/>
    <property type="match status" value="1"/>
</dbReference>
<feature type="binding site" evidence="13">
    <location>
        <begin position="263"/>
        <end position="264"/>
    </location>
    <ligand>
        <name>ATP</name>
        <dbReference type="ChEBI" id="CHEBI:30616"/>
    </ligand>
</feature>
<feature type="binding site" evidence="13">
    <location>
        <position position="190"/>
    </location>
    <ligand>
        <name>ATP</name>
        <dbReference type="ChEBI" id="CHEBI:30616"/>
    </ligand>
</feature>
<keyword evidence="4 13" id="KW-0963">Cytoplasm</keyword>
<comment type="similarity">
    <text evidence="1">Belongs to the carbohydrate kinase pfkB family.</text>
</comment>
<sequence length="317" mass="33424">MSKILTVLGSINADHVISVPHFAKPGETLSGKQYHIAYGGKGANQAVAAARLTDFSQDAKVNFIGCIGDDDIGQAMKKAFAQDGINVATITEIPNEMSGTAMIQVADSGENSIVISAGANAHLSTDVVEKFATEIEQADYLLMQLETPLEAILAAAKLAKQQGVKVVLNPAPARQLPDELLSLLDMITPNETETEILTGVKVIDEQSAVQAANVFHQKGIETVLITLGSKGVYVSQKSSMQEQATGEVVAGFRVNAVDTTAAGDTFNGAFLTALLEDKPLAEAIRFAHAAAAISVTRKGAQPSIPTRQETLDFLAQH</sequence>
<evidence type="ECO:0000313" key="18">
    <source>
        <dbReference type="Proteomes" id="UP000254496"/>
    </source>
</evidence>
<comment type="subunit">
    <text evidence="13">Homodimer.</text>
</comment>
<keyword evidence="10 13" id="KW-0460">Magnesium</keyword>
<name>A0A1V4B2I9_9PAST</name>
<keyword evidence="9 13" id="KW-0067">ATP-binding</keyword>
<evidence type="ECO:0000256" key="6">
    <source>
        <dbReference type="ARBA" id="ARBA00022723"/>
    </source>
</evidence>
<evidence type="ECO:0000256" key="4">
    <source>
        <dbReference type="ARBA" id="ARBA00022490"/>
    </source>
</evidence>
<evidence type="ECO:0000256" key="5">
    <source>
        <dbReference type="ARBA" id="ARBA00022679"/>
    </source>
</evidence>
<keyword evidence="12 13" id="KW-0119">Carbohydrate metabolism</keyword>
<dbReference type="RefSeq" id="WP_078218018.1">
    <property type="nucleotide sequence ID" value="NZ_MUXZ01000008.1"/>
</dbReference>
<evidence type="ECO:0000256" key="9">
    <source>
        <dbReference type="ARBA" id="ARBA00022840"/>
    </source>
</evidence>
<feature type="binding site" evidence="13">
    <location>
        <position position="260"/>
    </location>
    <ligand>
        <name>K(+)</name>
        <dbReference type="ChEBI" id="CHEBI:29103"/>
    </ligand>
</feature>
<feature type="binding site" evidence="13">
    <location>
        <position position="299"/>
    </location>
    <ligand>
        <name>K(+)</name>
        <dbReference type="ChEBI" id="CHEBI:29103"/>
    </ligand>
</feature>
<evidence type="ECO:0000256" key="12">
    <source>
        <dbReference type="ARBA" id="ARBA00023277"/>
    </source>
</evidence>
<feature type="binding site" evidence="13">
    <location>
        <position position="146"/>
    </location>
    <ligand>
        <name>substrate</name>
    </ligand>
</feature>
<feature type="binding site" evidence="13">
    <location>
        <position position="303"/>
    </location>
    <ligand>
        <name>K(+)</name>
        <dbReference type="ChEBI" id="CHEBI:29103"/>
    </ligand>
</feature>
<keyword evidence="11 13" id="KW-0630">Potassium</keyword>
<feature type="binding site" evidence="13">
    <location>
        <position position="297"/>
    </location>
    <ligand>
        <name>K(+)</name>
        <dbReference type="ChEBI" id="CHEBI:29103"/>
    </ligand>
</feature>
<dbReference type="PANTHER" id="PTHR10584">
    <property type="entry name" value="SUGAR KINASE"/>
    <property type="match status" value="1"/>
</dbReference>
<protein>
    <recommendedName>
        <fullName evidence="3 13">Ribokinase</fullName>
        <shortName evidence="13">RK</shortName>
        <ecNumber evidence="2 13">2.7.1.15</ecNumber>
    </recommendedName>
</protein>
<evidence type="ECO:0000313" key="17">
    <source>
        <dbReference type="Proteomes" id="UP000254329"/>
    </source>
</evidence>
<dbReference type="SUPFAM" id="SSF53613">
    <property type="entry name" value="Ribokinase-like"/>
    <property type="match status" value="1"/>
</dbReference>
<dbReference type="Proteomes" id="UP000254496">
    <property type="component" value="Unassembled WGS sequence"/>
</dbReference>
<dbReference type="AlphaFoldDB" id="A0A1V4B2I9"/>
<dbReference type="EMBL" id="UGHJ01000001">
    <property type="protein sequence ID" value="STO67649.1"/>
    <property type="molecule type" value="Genomic_DNA"/>
</dbReference>
<dbReference type="FunFam" id="3.40.1190.20:FF:000012">
    <property type="entry name" value="Ribokinase"/>
    <property type="match status" value="1"/>
</dbReference>
<feature type="binding site" evidence="13">
    <location>
        <position position="288"/>
    </location>
    <ligand>
        <name>ATP</name>
        <dbReference type="ChEBI" id="CHEBI:30616"/>
    </ligand>
</feature>
<evidence type="ECO:0000256" key="8">
    <source>
        <dbReference type="ARBA" id="ARBA00022777"/>
    </source>
</evidence>
<organism evidence="15 17">
    <name type="scientific">Canicola haemoglobinophilus</name>
    <dbReference type="NCBI Taxonomy" id="733"/>
    <lineage>
        <taxon>Bacteria</taxon>
        <taxon>Pseudomonadati</taxon>
        <taxon>Pseudomonadota</taxon>
        <taxon>Gammaproteobacteria</taxon>
        <taxon>Pasteurellales</taxon>
        <taxon>Pasteurellaceae</taxon>
        <taxon>Canicola</taxon>
    </lineage>
</organism>
<evidence type="ECO:0000256" key="13">
    <source>
        <dbReference type="HAMAP-Rule" id="MF_01987"/>
    </source>
</evidence>
<dbReference type="NCBIfam" id="NF008353">
    <property type="entry name" value="PRK11142.1"/>
    <property type="match status" value="1"/>
</dbReference>
<accession>A0A1V4B2I9</accession>
<comment type="similarity">
    <text evidence="13">Belongs to the carbohydrate kinase PfkB family. Ribokinase subfamily.</text>
</comment>
<feature type="active site" description="Proton acceptor" evidence="13">
    <location>
        <position position="264"/>
    </location>
</feature>
<comment type="activity regulation">
    <text evidence="13">Activated by a monovalent cation that binds near, but not in, the active site. The most likely occupant of the site in vivo is potassium. Ion binding induces a conformational change that may alter substrate affinity.</text>
</comment>
<dbReference type="EMBL" id="UGHF01000001">
    <property type="protein sequence ID" value="STO59950.1"/>
    <property type="molecule type" value="Genomic_DNA"/>
</dbReference>
<evidence type="ECO:0000256" key="10">
    <source>
        <dbReference type="ARBA" id="ARBA00022842"/>
    </source>
</evidence>
<dbReference type="GO" id="GO:0005829">
    <property type="term" value="C:cytosol"/>
    <property type="evidence" value="ECO:0007669"/>
    <property type="project" value="TreeGrafter"/>
</dbReference>
<dbReference type="EC" id="2.7.1.15" evidence="2 13"/>
<proteinExistence type="inferred from homology"/>
<feature type="binding site" evidence="13">
    <location>
        <position position="258"/>
    </location>
    <ligand>
        <name>K(+)</name>
        <dbReference type="ChEBI" id="CHEBI:29103"/>
    </ligand>
</feature>
<dbReference type="UniPathway" id="UPA00916">
    <property type="reaction ID" value="UER00889"/>
</dbReference>
<evidence type="ECO:0000256" key="3">
    <source>
        <dbReference type="ARBA" id="ARBA00016943"/>
    </source>
</evidence>
<comment type="pathway">
    <text evidence="13">Carbohydrate metabolism; D-ribose degradation; D-ribose 5-phosphate from beta-D-ribopyranose: step 2/2.</text>
</comment>
<dbReference type="InterPro" id="IPR029056">
    <property type="entry name" value="Ribokinase-like"/>
</dbReference>
<dbReference type="InterPro" id="IPR011877">
    <property type="entry name" value="Ribokinase"/>
</dbReference>
<feature type="binding site" evidence="13">
    <location>
        <begin position="12"/>
        <end position="14"/>
    </location>
    <ligand>
        <name>substrate</name>
    </ligand>
</feature>
<dbReference type="CDD" id="cd01174">
    <property type="entry name" value="ribokinase"/>
    <property type="match status" value="1"/>
</dbReference>
<dbReference type="OrthoDB" id="9776822at2"/>
<comment type="subcellular location">
    <subcellularLocation>
        <location evidence="13">Cytoplasm</location>
    </subcellularLocation>
</comment>
<dbReference type="PROSITE" id="PS00584">
    <property type="entry name" value="PFKB_KINASES_2"/>
    <property type="match status" value="1"/>
</dbReference>
<comment type="function">
    <text evidence="13">Catalyzes the phosphorylation of ribose at O-5 in a reaction requiring ATP and magnesium. The resulting D-ribose-5-phosphate can then be used either for sythesis of nucleotides, histidine, and tryptophan, or as a component of the pentose phosphate pathway.</text>
</comment>
<keyword evidence="5 13" id="KW-0808">Transferase</keyword>
<dbReference type="Proteomes" id="UP000254329">
    <property type="component" value="Unassembled WGS sequence"/>
</dbReference>
<comment type="cofactor">
    <cofactor evidence="13">
        <name>Mg(2+)</name>
        <dbReference type="ChEBI" id="CHEBI:18420"/>
    </cofactor>
    <text evidence="13">Requires a divalent cation, most likely magnesium in vivo, as an electrophilic catalyst to aid phosphoryl group transfer. It is the chelate of the metal and the nucleotide that is the actual substrate.</text>
</comment>
<feature type="binding site" evidence="13">
    <location>
        <position position="264"/>
    </location>
    <ligand>
        <name>substrate</name>
    </ligand>
</feature>
<evidence type="ECO:0000259" key="14">
    <source>
        <dbReference type="Pfam" id="PF00294"/>
    </source>
</evidence>
<dbReference type="NCBIfam" id="TIGR02152">
    <property type="entry name" value="D_ribokin_bact"/>
    <property type="match status" value="1"/>
</dbReference>
<evidence type="ECO:0000256" key="7">
    <source>
        <dbReference type="ARBA" id="ARBA00022741"/>
    </source>
</evidence>
<dbReference type="PRINTS" id="PR00990">
    <property type="entry name" value="RIBOKINASE"/>
</dbReference>
<keyword evidence="17" id="KW-1185">Reference proteome</keyword>
<feature type="binding site" evidence="13">
    <location>
        <position position="294"/>
    </location>
    <ligand>
        <name>K(+)</name>
        <dbReference type="ChEBI" id="CHEBI:29103"/>
    </ligand>
</feature>
<dbReference type="InterPro" id="IPR002173">
    <property type="entry name" value="Carboh/pur_kinase_PfkB_CS"/>
</dbReference>
<evidence type="ECO:0000313" key="15">
    <source>
        <dbReference type="EMBL" id="STO59950.1"/>
    </source>
</evidence>
<dbReference type="GO" id="GO:0004747">
    <property type="term" value="F:ribokinase activity"/>
    <property type="evidence" value="ECO:0007669"/>
    <property type="project" value="UniProtKB-UniRule"/>
</dbReference>
<dbReference type="Gene3D" id="3.40.1190.20">
    <property type="match status" value="1"/>
</dbReference>
<comment type="caution">
    <text evidence="13">Lacks conserved residue(s) required for the propagation of feature annotation.</text>
</comment>
<dbReference type="InterPro" id="IPR011611">
    <property type="entry name" value="PfkB_dom"/>
</dbReference>
<comment type="catalytic activity">
    <reaction evidence="13">
        <text>D-ribose + ATP = D-ribose 5-phosphate + ADP + H(+)</text>
        <dbReference type="Rhea" id="RHEA:13697"/>
        <dbReference type="ChEBI" id="CHEBI:15378"/>
        <dbReference type="ChEBI" id="CHEBI:30616"/>
        <dbReference type="ChEBI" id="CHEBI:47013"/>
        <dbReference type="ChEBI" id="CHEBI:78346"/>
        <dbReference type="ChEBI" id="CHEBI:456216"/>
        <dbReference type="EC" id="2.7.1.15"/>
    </reaction>
</comment>
<dbReference type="Pfam" id="PF00294">
    <property type="entry name" value="PfkB"/>
    <property type="match status" value="1"/>
</dbReference>
<dbReference type="InterPro" id="IPR002139">
    <property type="entry name" value="Ribo/fructo_kinase"/>
</dbReference>
<evidence type="ECO:0000256" key="2">
    <source>
        <dbReference type="ARBA" id="ARBA00012035"/>
    </source>
</evidence>
<dbReference type="GO" id="GO:0019303">
    <property type="term" value="P:D-ribose catabolic process"/>
    <property type="evidence" value="ECO:0007669"/>
    <property type="project" value="UniProtKB-UniRule"/>
</dbReference>